<comment type="caution">
    <text evidence="3">The sequence shown here is derived from an EMBL/GenBank/DDBJ whole genome shotgun (WGS) entry which is preliminary data.</text>
</comment>
<keyword evidence="1" id="KW-0472">Membrane</keyword>
<dbReference type="AlphaFoldDB" id="A0A401U8N9"/>
<dbReference type="InterPro" id="IPR051311">
    <property type="entry name" value="DedA_domain"/>
</dbReference>
<gene>
    <name evidence="3" type="ORF">SanaruYs_14740</name>
</gene>
<keyword evidence="1" id="KW-1133">Transmembrane helix</keyword>
<keyword evidence="1" id="KW-0812">Transmembrane</keyword>
<evidence type="ECO:0000313" key="4">
    <source>
        <dbReference type="Proteomes" id="UP000288227"/>
    </source>
</evidence>
<evidence type="ECO:0000313" key="3">
    <source>
        <dbReference type="EMBL" id="GCC51253.1"/>
    </source>
</evidence>
<feature type="transmembrane region" description="Helical" evidence="1">
    <location>
        <begin position="90"/>
        <end position="115"/>
    </location>
</feature>
<keyword evidence="4" id="KW-1185">Reference proteome</keyword>
<accession>A0A401U8N9</accession>
<dbReference type="InterPro" id="IPR032816">
    <property type="entry name" value="VTT_dom"/>
</dbReference>
<dbReference type="EMBL" id="BHXQ01000002">
    <property type="protein sequence ID" value="GCC51253.1"/>
    <property type="molecule type" value="Genomic_DNA"/>
</dbReference>
<protein>
    <recommendedName>
        <fullName evidence="2">VTT domain-containing protein</fullName>
    </recommendedName>
</protein>
<dbReference type="PANTHER" id="PTHR42709:SF11">
    <property type="entry name" value="DEDA FAMILY PROTEIN"/>
    <property type="match status" value="1"/>
</dbReference>
<dbReference type="PANTHER" id="PTHR42709">
    <property type="entry name" value="ALKALINE PHOSPHATASE LIKE PROTEIN"/>
    <property type="match status" value="1"/>
</dbReference>
<reference evidence="3 4" key="1">
    <citation type="submission" date="2018-11" db="EMBL/GenBank/DDBJ databases">
        <title>Chryseotalea sanarue gen. nov., sp., nov., a member of the family Cytophagaceae, isolated from a brackish lake in Hamamatsu Japan.</title>
        <authorList>
            <person name="Maejima Y."/>
            <person name="Iino T."/>
            <person name="Muraguchi Y."/>
            <person name="Fukuda K."/>
            <person name="Ohkuma M."/>
            <person name="Moriuchi R."/>
            <person name="Dohra H."/>
            <person name="Kimbara K."/>
            <person name="Shintani M."/>
        </authorList>
    </citation>
    <scope>NUCLEOTIDE SEQUENCE [LARGE SCALE GENOMIC DNA]</scope>
    <source>
        <strain evidence="3 4">Ys</strain>
    </source>
</reference>
<evidence type="ECO:0000256" key="1">
    <source>
        <dbReference type="SAM" id="Phobius"/>
    </source>
</evidence>
<dbReference type="Proteomes" id="UP000288227">
    <property type="component" value="Unassembled WGS sequence"/>
</dbReference>
<feature type="transmembrane region" description="Helical" evidence="1">
    <location>
        <begin position="20"/>
        <end position="37"/>
    </location>
</feature>
<name>A0A401U8N9_9BACT</name>
<feature type="domain" description="VTT" evidence="2">
    <location>
        <begin position="93"/>
        <end position="188"/>
    </location>
</feature>
<sequence length="199" mass="23001">MSSPMENPQEETRSGFLFKNILRGLVWFAIIITVFIFSEEYIQTTFQKDIEAIHSRPLPLYALFFLSEVVFGLVPPELFMMVWVLHKVSVAQYAINLTILTLLSYIAGVIGYWIGKNFSRTALYKKISERYLQQYDKQLKRYGGFLVFVGAVTPIPFSATCMLAGSVNLNFRFFLLICISRIARFAVYGWLVWKGSVWF</sequence>
<dbReference type="Pfam" id="PF09335">
    <property type="entry name" value="VTT_dom"/>
    <property type="match status" value="1"/>
</dbReference>
<dbReference type="GO" id="GO:0005886">
    <property type="term" value="C:plasma membrane"/>
    <property type="evidence" value="ECO:0007669"/>
    <property type="project" value="TreeGrafter"/>
</dbReference>
<feature type="transmembrane region" description="Helical" evidence="1">
    <location>
        <begin position="171"/>
        <end position="193"/>
    </location>
</feature>
<evidence type="ECO:0000259" key="2">
    <source>
        <dbReference type="Pfam" id="PF09335"/>
    </source>
</evidence>
<organism evidence="3 4">
    <name type="scientific">Chryseotalea sanaruensis</name>
    <dbReference type="NCBI Taxonomy" id="2482724"/>
    <lineage>
        <taxon>Bacteria</taxon>
        <taxon>Pseudomonadati</taxon>
        <taxon>Bacteroidota</taxon>
        <taxon>Cytophagia</taxon>
        <taxon>Cytophagales</taxon>
        <taxon>Chryseotaleaceae</taxon>
        <taxon>Chryseotalea</taxon>
    </lineage>
</organism>
<feature type="transmembrane region" description="Helical" evidence="1">
    <location>
        <begin position="142"/>
        <end position="165"/>
    </location>
</feature>
<feature type="transmembrane region" description="Helical" evidence="1">
    <location>
        <begin position="58"/>
        <end position="84"/>
    </location>
</feature>
<proteinExistence type="predicted"/>